<dbReference type="GO" id="GO:0016853">
    <property type="term" value="F:isomerase activity"/>
    <property type="evidence" value="ECO:0007669"/>
    <property type="project" value="UniProtKB-ARBA"/>
</dbReference>
<dbReference type="KEGG" id="nnv:QNH39_07745"/>
<accession>A0AA95MTH2</accession>
<dbReference type="InterPro" id="IPR011234">
    <property type="entry name" value="Fumarylacetoacetase-like_C"/>
</dbReference>
<evidence type="ECO:0000313" key="5">
    <source>
        <dbReference type="Proteomes" id="UP001178288"/>
    </source>
</evidence>
<dbReference type="RefSeq" id="WP_066084272.1">
    <property type="nucleotide sequence ID" value="NZ_CP126114.1"/>
</dbReference>
<evidence type="ECO:0000259" key="3">
    <source>
        <dbReference type="Pfam" id="PF01557"/>
    </source>
</evidence>
<keyword evidence="4" id="KW-0378">Hydrolase</keyword>
<dbReference type="GO" id="GO:0046872">
    <property type="term" value="F:metal ion binding"/>
    <property type="evidence" value="ECO:0007669"/>
    <property type="project" value="UniProtKB-KW"/>
</dbReference>
<proteinExistence type="inferred from homology"/>
<organism evidence="4 5">
    <name type="scientific">Neobacillus novalis</name>
    <dbReference type="NCBI Taxonomy" id="220687"/>
    <lineage>
        <taxon>Bacteria</taxon>
        <taxon>Bacillati</taxon>
        <taxon>Bacillota</taxon>
        <taxon>Bacilli</taxon>
        <taxon>Bacillales</taxon>
        <taxon>Bacillaceae</taxon>
        <taxon>Neobacillus</taxon>
    </lineage>
</organism>
<dbReference type="EMBL" id="CP126114">
    <property type="protein sequence ID" value="WHY87715.1"/>
    <property type="molecule type" value="Genomic_DNA"/>
</dbReference>
<gene>
    <name evidence="4" type="ORF">QNH39_07745</name>
</gene>
<keyword evidence="5" id="KW-1185">Reference proteome</keyword>
<dbReference type="FunFam" id="3.90.850.10:FF:000002">
    <property type="entry name" value="2-hydroxyhepta-2,4-diene-1,7-dioate isomerase"/>
    <property type="match status" value="1"/>
</dbReference>
<name>A0AA95MTH2_9BACI</name>
<evidence type="ECO:0000256" key="1">
    <source>
        <dbReference type="ARBA" id="ARBA00010211"/>
    </source>
</evidence>
<evidence type="ECO:0000256" key="2">
    <source>
        <dbReference type="ARBA" id="ARBA00022723"/>
    </source>
</evidence>
<dbReference type="Gene3D" id="3.90.850.10">
    <property type="entry name" value="Fumarylacetoacetase-like, C-terminal domain"/>
    <property type="match status" value="1"/>
</dbReference>
<protein>
    <submittedName>
        <fullName evidence="4">Fumarylacetoacetate hydrolase family protein</fullName>
    </submittedName>
</protein>
<dbReference type="SUPFAM" id="SSF56529">
    <property type="entry name" value="FAH"/>
    <property type="match status" value="1"/>
</dbReference>
<keyword evidence="2" id="KW-0479">Metal-binding</keyword>
<dbReference type="AlphaFoldDB" id="A0AA95MTH2"/>
<evidence type="ECO:0000313" key="4">
    <source>
        <dbReference type="EMBL" id="WHY87715.1"/>
    </source>
</evidence>
<dbReference type="GO" id="GO:0018773">
    <property type="term" value="F:acetylpyruvate hydrolase activity"/>
    <property type="evidence" value="ECO:0007669"/>
    <property type="project" value="TreeGrafter"/>
</dbReference>
<sequence>MRFVTVQHNNESFVGVVDSNESKILLLNPAEEARTGQKSFPASLLECIAMEERFINQVNGLLAWVESREKSDSFFIPLEAATLLAPIPRPSKNIFCVGKNYAEHAIEMGSAEGIPKHVMVFTKAPTTVIGPNGTILPHHAVTSQLDYEGELAVIIGKKGRAIKKEEALDYVFGYTIVNDVTARDLQSRHNQFFIGKSLDTTCPMGPWIVHKSMIDNPNHLDIQTKVNGEVRQSSNTKNFIFPIEEVLAVLSAGMTLEPGDIIATGTPAGVGKGFKPPQFLQPSDQIDISIEGIGTLINKVGDNEAY</sequence>
<dbReference type="Proteomes" id="UP001178288">
    <property type="component" value="Chromosome"/>
</dbReference>
<dbReference type="InterPro" id="IPR036663">
    <property type="entry name" value="Fumarylacetoacetase_C_sf"/>
</dbReference>
<feature type="domain" description="Fumarylacetoacetase-like C-terminal" evidence="3">
    <location>
        <begin position="94"/>
        <end position="300"/>
    </location>
</feature>
<dbReference type="PANTHER" id="PTHR11820:SF7">
    <property type="entry name" value="ACYLPYRUVASE FAHD1, MITOCHONDRIAL"/>
    <property type="match status" value="1"/>
</dbReference>
<dbReference type="GO" id="GO:0019752">
    <property type="term" value="P:carboxylic acid metabolic process"/>
    <property type="evidence" value="ECO:0007669"/>
    <property type="project" value="UniProtKB-ARBA"/>
</dbReference>
<reference evidence="4" key="1">
    <citation type="submission" date="2023-05" db="EMBL/GenBank/DDBJ databases">
        <title>Comparative genomics of Bacillaceae isolates and their secondary metabolite potential.</title>
        <authorList>
            <person name="Song L."/>
            <person name="Nielsen L.J."/>
            <person name="Mohite O."/>
            <person name="Xu X."/>
            <person name="Weber T."/>
            <person name="Kovacs A.T."/>
        </authorList>
    </citation>
    <scope>NUCLEOTIDE SEQUENCE</scope>
    <source>
        <strain evidence="4">XLM17</strain>
    </source>
</reference>
<comment type="similarity">
    <text evidence="1">Belongs to the FAH family.</text>
</comment>
<dbReference type="PANTHER" id="PTHR11820">
    <property type="entry name" value="ACYLPYRUVASE"/>
    <property type="match status" value="1"/>
</dbReference>
<dbReference type="Pfam" id="PF01557">
    <property type="entry name" value="FAA_hydrolase"/>
    <property type="match status" value="1"/>
</dbReference>